<accession>A0A0K2TGW6</accession>
<proteinExistence type="predicted"/>
<protein>
    <submittedName>
        <fullName evidence="1">Uncharacterized protein</fullName>
    </submittedName>
</protein>
<dbReference type="EMBL" id="HACA01007375">
    <property type="protein sequence ID" value="CDW24736.1"/>
    <property type="molecule type" value="Transcribed_RNA"/>
</dbReference>
<reference evidence="1" key="1">
    <citation type="submission" date="2014-05" db="EMBL/GenBank/DDBJ databases">
        <authorList>
            <person name="Chronopoulou M."/>
        </authorList>
    </citation>
    <scope>NUCLEOTIDE SEQUENCE</scope>
    <source>
        <tissue evidence="1">Whole organism</tissue>
    </source>
</reference>
<evidence type="ECO:0000313" key="1">
    <source>
        <dbReference type="EMBL" id="CDW24736.1"/>
    </source>
</evidence>
<name>A0A0K2TGW6_LEPSM</name>
<dbReference type="AlphaFoldDB" id="A0A0K2TGW6"/>
<organism evidence="1">
    <name type="scientific">Lepeophtheirus salmonis</name>
    <name type="common">Salmon louse</name>
    <name type="synonym">Caligus salmonis</name>
    <dbReference type="NCBI Taxonomy" id="72036"/>
    <lineage>
        <taxon>Eukaryota</taxon>
        <taxon>Metazoa</taxon>
        <taxon>Ecdysozoa</taxon>
        <taxon>Arthropoda</taxon>
        <taxon>Crustacea</taxon>
        <taxon>Multicrustacea</taxon>
        <taxon>Hexanauplia</taxon>
        <taxon>Copepoda</taxon>
        <taxon>Siphonostomatoida</taxon>
        <taxon>Caligidae</taxon>
        <taxon>Lepeophtheirus</taxon>
    </lineage>
</organism>
<sequence length="41" mass="4678">MVIWIDLSYVAIGFMHPSSLPLTRNTPFTRLLILSSRDLDS</sequence>